<comment type="caution">
    <text evidence="1">The sequence shown here is derived from an EMBL/GenBank/DDBJ whole genome shotgun (WGS) entry which is preliminary data.</text>
</comment>
<accession>A0ABP9ET54</accession>
<name>A0ABP9ET54_9GAMM</name>
<protein>
    <recommendedName>
        <fullName evidence="3">DUF2750 domain-containing protein</fullName>
    </recommendedName>
</protein>
<dbReference type="InterPro" id="IPR021284">
    <property type="entry name" value="DUF2750"/>
</dbReference>
<organism evidence="1 2">
    <name type="scientific">Ferrimonas pelagia</name>
    <dbReference type="NCBI Taxonomy" id="1177826"/>
    <lineage>
        <taxon>Bacteria</taxon>
        <taxon>Pseudomonadati</taxon>
        <taxon>Pseudomonadota</taxon>
        <taxon>Gammaproteobacteria</taxon>
        <taxon>Alteromonadales</taxon>
        <taxon>Ferrimonadaceae</taxon>
        <taxon>Ferrimonas</taxon>
    </lineage>
</organism>
<sequence>MSADQIKAFYSQNSQERYDVVVEAAKANQKLWTLADDNGCVVLDSGTEQCLVVWHDEAIAADWGKGDFDGCKTVAISLSDFIEKWAPGMTDDGFDIAVAPSLAGEGIVLAAQELADELS</sequence>
<evidence type="ECO:0000313" key="1">
    <source>
        <dbReference type="EMBL" id="GAA4886627.1"/>
    </source>
</evidence>
<dbReference type="Pfam" id="PF11042">
    <property type="entry name" value="DUF2750"/>
    <property type="match status" value="1"/>
</dbReference>
<dbReference type="Proteomes" id="UP001499988">
    <property type="component" value="Unassembled WGS sequence"/>
</dbReference>
<dbReference type="EMBL" id="BAABJZ010000066">
    <property type="protein sequence ID" value="GAA4886627.1"/>
    <property type="molecule type" value="Genomic_DNA"/>
</dbReference>
<dbReference type="RefSeq" id="WP_345335242.1">
    <property type="nucleotide sequence ID" value="NZ_BAABJZ010000066.1"/>
</dbReference>
<proteinExistence type="predicted"/>
<gene>
    <name evidence="1" type="ORF">GCM10023333_20040</name>
</gene>
<evidence type="ECO:0000313" key="2">
    <source>
        <dbReference type="Proteomes" id="UP001499988"/>
    </source>
</evidence>
<keyword evidence="2" id="KW-1185">Reference proteome</keyword>
<reference evidence="2" key="1">
    <citation type="journal article" date="2019" name="Int. J. Syst. Evol. Microbiol.">
        <title>The Global Catalogue of Microorganisms (GCM) 10K type strain sequencing project: providing services to taxonomists for standard genome sequencing and annotation.</title>
        <authorList>
            <consortium name="The Broad Institute Genomics Platform"/>
            <consortium name="The Broad Institute Genome Sequencing Center for Infectious Disease"/>
            <person name="Wu L."/>
            <person name="Ma J."/>
        </authorList>
    </citation>
    <scope>NUCLEOTIDE SEQUENCE [LARGE SCALE GENOMIC DNA]</scope>
    <source>
        <strain evidence="2">JCM 18401</strain>
    </source>
</reference>
<evidence type="ECO:0008006" key="3">
    <source>
        <dbReference type="Google" id="ProtNLM"/>
    </source>
</evidence>